<dbReference type="PANTHER" id="PTHR43172">
    <property type="entry name" value="ADENYLOSUCCINATE LYASE"/>
    <property type="match status" value="1"/>
</dbReference>
<dbReference type="GO" id="GO:0044208">
    <property type="term" value="P:'de novo' AMP biosynthetic process"/>
    <property type="evidence" value="ECO:0007669"/>
    <property type="project" value="UniProtKB-UniPathway"/>
</dbReference>
<evidence type="ECO:0000256" key="2">
    <source>
        <dbReference type="ARBA" id="ARBA00004734"/>
    </source>
</evidence>
<dbReference type="GO" id="GO:0005829">
    <property type="term" value="C:cytosol"/>
    <property type="evidence" value="ECO:0007669"/>
    <property type="project" value="TreeGrafter"/>
</dbReference>
<keyword evidence="7 12" id="KW-0456">Lyase</keyword>
<organism evidence="14 15">
    <name type="scientific">SAR324 cluster bacterium</name>
    <dbReference type="NCBI Taxonomy" id="2024889"/>
    <lineage>
        <taxon>Bacteria</taxon>
        <taxon>Deltaproteobacteria</taxon>
        <taxon>SAR324 cluster</taxon>
    </lineage>
</organism>
<sequence>MIPRYSRPEMQAIWSDESKYSIWLEVELLALKKMTELGLAPKGSYESVSKKARFDVARIQEIEAEVKHDVIAFLTCVVESAGPEAAYLHRGMTSSDLLDTSFAVQLSRSGDLLRKGLLEVIDTLKERALEFKDTPCIGRSHGIHAEPTTFGLKLLNWYAELHRHLKRFDAALSEVKVGKIAGAVGTYGSLDPAIEAYVMEQLGLRPETVPTQIVARDRHAVFFNELALLATSIERCTVEIRHLQRTEVREAEEEFTRGQKGSSAMPHKRNPILSENLSGLARLIRGYAQTAMENVVLWHERDISHSSAERVIAPDACILMDFMLSRFKKLAGGLKVYPERMKANLESTRGLIFSGALLVALVEAGMQREDAYRIVQKHALDAWESEPGLRERVEKDPSITLHISKAKLDEVFDVKSQLKHVDFIFNRALKNEMT</sequence>
<dbReference type="Pfam" id="PF00206">
    <property type="entry name" value="Lyase_1"/>
    <property type="match status" value="1"/>
</dbReference>
<evidence type="ECO:0000256" key="8">
    <source>
        <dbReference type="ARBA" id="ARBA00024477"/>
    </source>
</evidence>
<accession>A0A7X9FTY3</accession>
<dbReference type="NCBIfam" id="TIGR00928">
    <property type="entry name" value="purB"/>
    <property type="match status" value="1"/>
</dbReference>
<dbReference type="EMBL" id="JAAZON010000630">
    <property type="protein sequence ID" value="NMC64234.1"/>
    <property type="molecule type" value="Genomic_DNA"/>
</dbReference>
<evidence type="ECO:0000256" key="10">
    <source>
        <dbReference type="ARBA" id="ARBA00049115"/>
    </source>
</evidence>
<dbReference type="InterPro" id="IPR022761">
    <property type="entry name" value="Fumarate_lyase_N"/>
</dbReference>
<dbReference type="InterPro" id="IPR024083">
    <property type="entry name" value="Fumarase/histidase_N"/>
</dbReference>
<comment type="pathway">
    <text evidence="2 12">Purine metabolism; AMP biosynthesis via de novo pathway; AMP from IMP: step 2/2.</text>
</comment>
<dbReference type="GO" id="GO:0070626">
    <property type="term" value="F:(S)-2-(5-amino-1-(5-phospho-D-ribosyl)imidazole-4-carboxamido) succinate lyase (fumarate-forming) activity"/>
    <property type="evidence" value="ECO:0007669"/>
    <property type="project" value="TreeGrafter"/>
</dbReference>
<evidence type="ECO:0000256" key="6">
    <source>
        <dbReference type="ARBA" id="ARBA00022755"/>
    </source>
</evidence>
<dbReference type="SUPFAM" id="SSF48557">
    <property type="entry name" value="L-aspartase-like"/>
    <property type="match status" value="1"/>
</dbReference>
<dbReference type="PANTHER" id="PTHR43172:SF1">
    <property type="entry name" value="ADENYLOSUCCINATE LYASE"/>
    <property type="match status" value="1"/>
</dbReference>
<gene>
    <name evidence="14" type="ORF">GYA55_13805</name>
</gene>
<evidence type="ECO:0000259" key="13">
    <source>
        <dbReference type="SMART" id="SM00998"/>
    </source>
</evidence>
<dbReference type="SMART" id="SM00998">
    <property type="entry name" value="ADSL_C"/>
    <property type="match status" value="1"/>
</dbReference>
<dbReference type="UniPathway" id="UPA00074">
    <property type="reaction ID" value="UER00132"/>
</dbReference>
<dbReference type="InterPro" id="IPR019468">
    <property type="entry name" value="AdenyloSucc_lyase_C"/>
</dbReference>
<dbReference type="GO" id="GO:0004018">
    <property type="term" value="F:N6-(1,2-dicarboxyethyl)AMP AMP-lyase (fumarate-forming) activity"/>
    <property type="evidence" value="ECO:0007669"/>
    <property type="project" value="UniProtKB-UniRule"/>
</dbReference>
<evidence type="ECO:0000256" key="9">
    <source>
        <dbReference type="ARBA" id="ARBA00030717"/>
    </source>
</evidence>
<dbReference type="EC" id="4.3.2.2" evidence="4 11"/>
<dbReference type="CDD" id="cd01360">
    <property type="entry name" value="Adenylsuccinate_lyase_1"/>
    <property type="match status" value="1"/>
</dbReference>
<dbReference type="UniPathway" id="UPA00075">
    <property type="reaction ID" value="UER00336"/>
</dbReference>
<dbReference type="GO" id="GO:0006189">
    <property type="term" value="P:'de novo' IMP biosynthetic process"/>
    <property type="evidence" value="ECO:0007669"/>
    <property type="project" value="UniProtKB-UniPathway"/>
</dbReference>
<dbReference type="Gene3D" id="1.10.275.10">
    <property type="entry name" value="Fumarase/aspartase (N-terminal domain)"/>
    <property type="match status" value="1"/>
</dbReference>
<evidence type="ECO:0000256" key="11">
    <source>
        <dbReference type="NCBIfam" id="TIGR00928"/>
    </source>
</evidence>
<comment type="catalytic activity">
    <reaction evidence="8">
        <text>(2S)-2-[5-amino-1-(5-phospho-beta-D-ribosyl)imidazole-4-carboxamido]succinate = 5-amino-1-(5-phospho-beta-D-ribosyl)imidazole-4-carboxamide + fumarate</text>
        <dbReference type="Rhea" id="RHEA:23920"/>
        <dbReference type="ChEBI" id="CHEBI:29806"/>
        <dbReference type="ChEBI" id="CHEBI:58443"/>
        <dbReference type="ChEBI" id="CHEBI:58475"/>
        <dbReference type="EC" id="4.3.2.2"/>
    </reaction>
    <physiologicalReaction direction="left-to-right" evidence="8">
        <dbReference type="Rhea" id="RHEA:23921"/>
    </physiologicalReaction>
</comment>
<evidence type="ECO:0000256" key="3">
    <source>
        <dbReference type="ARBA" id="ARBA00008273"/>
    </source>
</evidence>
<keyword evidence="6 12" id="KW-0658">Purine biosynthesis</keyword>
<evidence type="ECO:0000256" key="4">
    <source>
        <dbReference type="ARBA" id="ARBA00012339"/>
    </source>
</evidence>
<comment type="pathway">
    <text evidence="1 12">Purine metabolism; IMP biosynthesis via de novo pathway; 5-amino-1-(5-phospho-D-ribosyl)imidazole-4-carboxamide from 5-amino-1-(5-phospho-D-ribosyl)imidazole-4-carboxylate: step 2/2.</text>
</comment>
<dbReference type="Pfam" id="PF10397">
    <property type="entry name" value="ADSL_C"/>
    <property type="match status" value="1"/>
</dbReference>
<evidence type="ECO:0000256" key="7">
    <source>
        <dbReference type="ARBA" id="ARBA00023239"/>
    </source>
</evidence>
<dbReference type="InterPro" id="IPR020557">
    <property type="entry name" value="Fumarate_lyase_CS"/>
</dbReference>
<dbReference type="PROSITE" id="PS00163">
    <property type="entry name" value="FUMARATE_LYASES"/>
    <property type="match status" value="1"/>
</dbReference>
<dbReference type="InterPro" id="IPR004769">
    <property type="entry name" value="Pur_lyase"/>
</dbReference>
<dbReference type="InterPro" id="IPR000362">
    <property type="entry name" value="Fumarate_lyase_fam"/>
</dbReference>
<evidence type="ECO:0000256" key="12">
    <source>
        <dbReference type="RuleBase" id="RU361172"/>
    </source>
</evidence>
<comment type="catalytic activity">
    <reaction evidence="10">
        <text>N(6)-(1,2-dicarboxyethyl)-AMP = fumarate + AMP</text>
        <dbReference type="Rhea" id="RHEA:16853"/>
        <dbReference type="ChEBI" id="CHEBI:29806"/>
        <dbReference type="ChEBI" id="CHEBI:57567"/>
        <dbReference type="ChEBI" id="CHEBI:456215"/>
        <dbReference type="EC" id="4.3.2.2"/>
    </reaction>
    <physiologicalReaction direction="left-to-right" evidence="10">
        <dbReference type="Rhea" id="RHEA:16854"/>
    </physiologicalReaction>
</comment>
<dbReference type="FunFam" id="1.10.40.30:FF:000007">
    <property type="entry name" value="Adenylosuccinate lyase"/>
    <property type="match status" value="1"/>
</dbReference>
<name>A0A7X9FTY3_9DELT</name>
<dbReference type="AlphaFoldDB" id="A0A7X9FTY3"/>
<feature type="domain" description="Adenylosuccinate lyase C-terminal" evidence="13">
    <location>
        <begin position="349"/>
        <end position="429"/>
    </location>
</feature>
<evidence type="ECO:0000313" key="15">
    <source>
        <dbReference type="Proteomes" id="UP000524246"/>
    </source>
</evidence>
<comment type="similarity">
    <text evidence="3 12">Belongs to the lyase 1 family. Adenylosuccinate lyase subfamily.</text>
</comment>
<protein>
    <recommendedName>
        <fullName evidence="5 11">Adenylosuccinate lyase</fullName>
        <shortName evidence="12">ASL</shortName>
        <ecNumber evidence="4 11">4.3.2.2</ecNumber>
    </recommendedName>
    <alternativeName>
        <fullName evidence="9 12">Adenylosuccinase</fullName>
    </alternativeName>
</protein>
<dbReference type="Gene3D" id="1.10.40.30">
    <property type="entry name" value="Fumarase/aspartase (C-terminal domain)"/>
    <property type="match status" value="1"/>
</dbReference>
<evidence type="ECO:0000313" key="14">
    <source>
        <dbReference type="EMBL" id="NMC64234.1"/>
    </source>
</evidence>
<comment type="caution">
    <text evidence="14">The sequence shown here is derived from an EMBL/GenBank/DDBJ whole genome shotgun (WGS) entry which is preliminary data.</text>
</comment>
<reference evidence="14 15" key="1">
    <citation type="journal article" date="2020" name="Biotechnol. Biofuels">
        <title>New insights from the biogas microbiome by comprehensive genome-resolved metagenomics of nearly 1600 species originating from multiple anaerobic digesters.</title>
        <authorList>
            <person name="Campanaro S."/>
            <person name="Treu L."/>
            <person name="Rodriguez-R L.M."/>
            <person name="Kovalovszki A."/>
            <person name="Ziels R.M."/>
            <person name="Maus I."/>
            <person name="Zhu X."/>
            <person name="Kougias P.G."/>
            <person name="Basile A."/>
            <person name="Luo G."/>
            <person name="Schluter A."/>
            <person name="Konstantinidis K.T."/>
            <person name="Angelidaki I."/>
        </authorList>
    </citation>
    <scope>NUCLEOTIDE SEQUENCE [LARGE SCALE GENOMIC DNA]</scope>
    <source>
        <strain evidence="14">AS27yjCOA_65</strain>
    </source>
</reference>
<dbReference type="Gene3D" id="1.20.200.10">
    <property type="entry name" value="Fumarase/aspartase (Central domain)"/>
    <property type="match status" value="1"/>
</dbReference>
<dbReference type="PRINTS" id="PR00149">
    <property type="entry name" value="FUMRATELYASE"/>
</dbReference>
<evidence type="ECO:0000256" key="5">
    <source>
        <dbReference type="ARBA" id="ARBA00017058"/>
    </source>
</evidence>
<dbReference type="InterPro" id="IPR008948">
    <property type="entry name" value="L-Aspartase-like"/>
</dbReference>
<dbReference type="Proteomes" id="UP000524246">
    <property type="component" value="Unassembled WGS sequence"/>
</dbReference>
<evidence type="ECO:0000256" key="1">
    <source>
        <dbReference type="ARBA" id="ARBA00004706"/>
    </source>
</evidence>
<dbReference type="PRINTS" id="PR00145">
    <property type="entry name" value="ARGSUCLYASE"/>
</dbReference>
<dbReference type="FunFam" id="1.20.200.10:FF:000008">
    <property type="entry name" value="Adenylosuccinate lyase"/>
    <property type="match status" value="1"/>
</dbReference>
<proteinExistence type="inferred from homology"/>